<evidence type="ECO:0000313" key="2">
    <source>
        <dbReference type="EMBL" id="TQL79697.1"/>
    </source>
</evidence>
<evidence type="ECO:0000313" key="3">
    <source>
        <dbReference type="Proteomes" id="UP000317043"/>
    </source>
</evidence>
<comment type="caution">
    <text evidence="2">The sequence shown here is derived from an EMBL/GenBank/DDBJ whole genome shotgun (WGS) entry which is preliminary data.</text>
</comment>
<reference evidence="2 3" key="1">
    <citation type="submission" date="2019-06" db="EMBL/GenBank/DDBJ databases">
        <title>Sequencing the genomes of 1000 actinobacteria strains.</title>
        <authorList>
            <person name="Klenk H.-P."/>
        </authorList>
    </citation>
    <scope>NUCLEOTIDE SEQUENCE [LARGE SCALE GENOMIC DNA]</scope>
    <source>
        <strain evidence="2 3">DSM 45928</strain>
    </source>
</reference>
<dbReference type="GO" id="GO:0016491">
    <property type="term" value="F:oxidoreductase activity"/>
    <property type="evidence" value="ECO:0007669"/>
    <property type="project" value="UniProtKB-KW"/>
</dbReference>
<organism evidence="2 3">
    <name type="scientific">Stackebrandtia endophytica</name>
    <dbReference type="NCBI Taxonomy" id="1496996"/>
    <lineage>
        <taxon>Bacteria</taxon>
        <taxon>Bacillati</taxon>
        <taxon>Actinomycetota</taxon>
        <taxon>Actinomycetes</taxon>
        <taxon>Glycomycetales</taxon>
        <taxon>Glycomycetaceae</taxon>
        <taxon>Stackebrandtia</taxon>
    </lineage>
</organism>
<keyword evidence="1" id="KW-0560">Oxidoreductase</keyword>
<dbReference type="InterPro" id="IPR036010">
    <property type="entry name" value="2Fe-2S_ferredoxin-like_sf"/>
</dbReference>
<name>A0A543B4E1_9ACTN</name>
<accession>A0A543B4E1</accession>
<evidence type="ECO:0000256" key="1">
    <source>
        <dbReference type="ARBA" id="ARBA00023002"/>
    </source>
</evidence>
<proteinExistence type="predicted"/>
<protein>
    <submittedName>
        <fullName evidence="2">2Fe-2S iron-sulfur cluster protein</fullName>
    </submittedName>
</protein>
<gene>
    <name evidence="2" type="ORF">FB566_5309</name>
</gene>
<dbReference type="InParanoid" id="A0A543B4E1"/>
<dbReference type="InterPro" id="IPR042204">
    <property type="entry name" value="2Fe-2S-bd_N"/>
</dbReference>
<dbReference type="Proteomes" id="UP000317043">
    <property type="component" value="Unassembled WGS sequence"/>
</dbReference>
<dbReference type="OrthoDB" id="573392at2"/>
<dbReference type="AlphaFoldDB" id="A0A543B4E1"/>
<dbReference type="GO" id="GO:0051536">
    <property type="term" value="F:iron-sulfur cluster binding"/>
    <property type="evidence" value="ECO:0007669"/>
    <property type="project" value="InterPro"/>
</dbReference>
<dbReference type="EMBL" id="VFOW01000001">
    <property type="protein sequence ID" value="TQL79697.1"/>
    <property type="molecule type" value="Genomic_DNA"/>
</dbReference>
<sequence length="86" mass="9119">MSDFEISVDGSEIPVEPGQSLAAAMTAADITTFRRTRVASRPRGMFCGIGVCFECLVTVNGVPNVRACLEPAWPGDRVSTGEVTDV</sequence>
<dbReference type="RefSeq" id="WP_142045186.1">
    <property type="nucleotide sequence ID" value="NZ_JBHTGS010000002.1"/>
</dbReference>
<dbReference type="Pfam" id="PF13510">
    <property type="entry name" value="Fer2_4"/>
    <property type="match status" value="1"/>
</dbReference>
<dbReference type="SUPFAM" id="SSF54292">
    <property type="entry name" value="2Fe-2S ferredoxin-like"/>
    <property type="match status" value="1"/>
</dbReference>
<dbReference type="Gene3D" id="3.10.20.440">
    <property type="entry name" value="2Fe-2S iron-sulphur cluster binding domain, sarcosine oxidase, alpha subunit, N-terminal domain"/>
    <property type="match status" value="1"/>
</dbReference>
<keyword evidence="3" id="KW-1185">Reference proteome</keyword>